<dbReference type="GO" id="GO:0005829">
    <property type="term" value="C:cytosol"/>
    <property type="evidence" value="ECO:0007669"/>
    <property type="project" value="TreeGrafter"/>
</dbReference>
<reference evidence="6 7" key="1">
    <citation type="journal article" date="2010" name="Stand. Genomic Sci.">
        <title>Complete genome sequence of Conexibacter woesei type strain (ID131577).</title>
        <authorList>
            <person name="Pukall R."/>
            <person name="Lapidus A."/>
            <person name="Glavina Del Rio T."/>
            <person name="Copeland A."/>
            <person name="Tice H."/>
            <person name="Cheng J.-F."/>
            <person name="Lucas S."/>
            <person name="Chen F."/>
            <person name="Nolan M."/>
            <person name="Bruce D."/>
            <person name="Goodwin L."/>
            <person name="Pitluck S."/>
            <person name="Mavromatis K."/>
            <person name="Ivanova N."/>
            <person name="Ovchinnikova G."/>
            <person name="Pati A."/>
            <person name="Chen A."/>
            <person name="Palaniappan K."/>
            <person name="Land M."/>
            <person name="Hauser L."/>
            <person name="Chang Y.-J."/>
            <person name="Jeffries C.D."/>
            <person name="Chain P."/>
            <person name="Meincke L."/>
            <person name="Sims D."/>
            <person name="Brettin T."/>
            <person name="Detter J.C."/>
            <person name="Rohde M."/>
            <person name="Goeker M."/>
            <person name="Bristow J."/>
            <person name="Eisen J.A."/>
            <person name="Markowitz V."/>
            <person name="Kyrpides N.C."/>
            <person name="Klenk H.-P."/>
            <person name="Hugenholtz P."/>
        </authorList>
    </citation>
    <scope>NUCLEOTIDE SEQUENCE [LARGE SCALE GENOMIC DNA]</scope>
    <source>
        <strain evidence="7">DSM 14684 / CIP 108061 / JCM 11494 / NBRC 100937 / ID131577</strain>
    </source>
</reference>
<accession>D3FBS2</accession>
<keyword evidence="1" id="KW-0805">Transcription regulation</keyword>
<reference evidence="7" key="2">
    <citation type="submission" date="2010-01" db="EMBL/GenBank/DDBJ databases">
        <title>The complete genome of Conexibacter woesei DSM 14684.</title>
        <authorList>
            <consortium name="US DOE Joint Genome Institute (JGI-PGF)"/>
            <person name="Lucas S."/>
            <person name="Copeland A."/>
            <person name="Lapidus A."/>
            <person name="Glavina del Rio T."/>
            <person name="Dalin E."/>
            <person name="Tice H."/>
            <person name="Bruce D."/>
            <person name="Goodwin L."/>
            <person name="Pitluck S."/>
            <person name="Kyrpides N."/>
            <person name="Mavromatis K."/>
            <person name="Ivanova N."/>
            <person name="Mikhailova N."/>
            <person name="Chertkov O."/>
            <person name="Brettin T."/>
            <person name="Detter J.C."/>
            <person name="Han C."/>
            <person name="Larimer F."/>
            <person name="Land M."/>
            <person name="Hauser L."/>
            <person name="Markowitz V."/>
            <person name="Cheng J.-F."/>
            <person name="Hugenholtz P."/>
            <person name="Woyke T."/>
            <person name="Wu D."/>
            <person name="Pukall R."/>
            <person name="Steenblock K."/>
            <person name="Schneider S."/>
            <person name="Klenk H.-P."/>
            <person name="Eisen J.A."/>
        </authorList>
    </citation>
    <scope>NUCLEOTIDE SEQUENCE [LARGE SCALE GENOMIC DNA]</scope>
    <source>
        <strain evidence="7">DSM 14684 / CIP 108061 / JCM 11494 / NBRC 100937 / ID131577</strain>
    </source>
</reference>
<dbReference type="PANTHER" id="PTHR24567:SF74">
    <property type="entry name" value="HTH-TYPE TRANSCRIPTIONAL REGULATOR ARCR"/>
    <property type="match status" value="1"/>
</dbReference>
<dbReference type="PROSITE" id="PS51063">
    <property type="entry name" value="HTH_CRP_2"/>
    <property type="match status" value="1"/>
</dbReference>
<dbReference type="CDD" id="cd00038">
    <property type="entry name" value="CAP_ED"/>
    <property type="match status" value="1"/>
</dbReference>
<dbReference type="InterPro" id="IPR036388">
    <property type="entry name" value="WH-like_DNA-bd_sf"/>
</dbReference>
<dbReference type="Gene3D" id="1.10.10.10">
    <property type="entry name" value="Winged helix-like DNA-binding domain superfamily/Winged helix DNA-binding domain"/>
    <property type="match status" value="1"/>
</dbReference>
<dbReference type="SUPFAM" id="SSF46785">
    <property type="entry name" value="Winged helix' DNA-binding domain"/>
    <property type="match status" value="1"/>
</dbReference>
<dbReference type="Pfam" id="PF00027">
    <property type="entry name" value="cNMP_binding"/>
    <property type="match status" value="1"/>
</dbReference>
<dbReference type="InterPro" id="IPR036390">
    <property type="entry name" value="WH_DNA-bd_sf"/>
</dbReference>
<feature type="domain" description="HTH crp-type" evidence="5">
    <location>
        <begin position="143"/>
        <end position="215"/>
    </location>
</feature>
<dbReference type="Gene3D" id="2.60.120.10">
    <property type="entry name" value="Jelly Rolls"/>
    <property type="match status" value="1"/>
</dbReference>
<gene>
    <name evidence="6" type="ordered locus">Cwoe_2918</name>
</gene>
<evidence type="ECO:0000313" key="7">
    <source>
        <dbReference type="Proteomes" id="UP000008229"/>
    </source>
</evidence>
<dbReference type="PROSITE" id="PS00889">
    <property type="entry name" value="CNMP_BINDING_2"/>
    <property type="match status" value="1"/>
</dbReference>
<dbReference type="eggNOG" id="COG0664">
    <property type="taxonomic scope" value="Bacteria"/>
</dbReference>
<organism evidence="6 7">
    <name type="scientific">Conexibacter woesei (strain DSM 14684 / CCUG 47730 / CIP 108061 / JCM 11494 / NBRC 100937 / ID131577)</name>
    <dbReference type="NCBI Taxonomy" id="469383"/>
    <lineage>
        <taxon>Bacteria</taxon>
        <taxon>Bacillati</taxon>
        <taxon>Actinomycetota</taxon>
        <taxon>Thermoleophilia</taxon>
        <taxon>Solirubrobacterales</taxon>
        <taxon>Conexibacteraceae</taxon>
        <taxon>Conexibacter</taxon>
    </lineage>
</organism>
<name>D3FBS2_CONWI</name>
<keyword evidence="3" id="KW-0804">Transcription</keyword>
<dbReference type="HOGENOM" id="CLU_075053_3_2_11"/>
<keyword evidence="2" id="KW-0238">DNA-binding</keyword>
<dbReference type="InterPro" id="IPR012318">
    <property type="entry name" value="HTH_CRP"/>
</dbReference>
<feature type="domain" description="Cyclic nucleotide-binding" evidence="4">
    <location>
        <begin position="8"/>
        <end position="111"/>
    </location>
</feature>
<evidence type="ECO:0000256" key="1">
    <source>
        <dbReference type="ARBA" id="ARBA00023015"/>
    </source>
</evidence>
<evidence type="ECO:0000259" key="5">
    <source>
        <dbReference type="PROSITE" id="PS51063"/>
    </source>
</evidence>
<evidence type="ECO:0000313" key="6">
    <source>
        <dbReference type="EMBL" id="ADB51337.1"/>
    </source>
</evidence>
<keyword evidence="7" id="KW-1185">Reference proteome</keyword>
<dbReference type="InterPro" id="IPR018490">
    <property type="entry name" value="cNMP-bd_dom_sf"/>
</dbReference>
<dbReference type="PROSITE" id="PS50042">
    <property type="entry name" value="CNMP_BINDING_3"/>
    <property type="match status" value="1"/>
</dbReference>
<dbReference type="KEGG" id="cwo:Cwoe_2918"/>
<dbReference type="SMART" id="SM00419">
    <property type="entry name" value="HTH_CRP"/>
    <property type="match status" value="1"/>
</dbReference>
<dbReference type="Proteomes" id="UP000008229">
    <property type="component" value="Chromosome"/>
</dbReference>
<proteinExistence type="predicted"/>
<sequence length="226" mass="24417">MSRPEFALLAGAPPEEIAELLSHGRRRTFAAGEVVFHAGDPADCMHLVRSGRFAVRVSTEFGDVVTLNVVGPGDSFGELALLTPDAPRSATIAALEPAETLSVHEIDFRRLRSERPQTDAVLSQLLAARVRRLSEQLVEALHLPADTRVRRRLLDVAAAYRGDGEEGGASIPLTQEELASLAGTSRATVNKVLREEQAHGTLELTRGRTTLLDTAALERRARGPFG</sequence>
<evidence type="ECO:0000256" key="3">
    <source>
        <dbReference type="ARBA" id="ARBA00023163"/>
    </source>
</evidence>
<dbReference type="EMBL" id="CP001854">
    <property type="protein sequence ID" value="ADB51337.1"/>
    <property type="molecule type" value="Genomic_DNA"/>
</dbReference>
<dbReference type="PANTHER" id="PTHR24567">
    <property type="entry name" value="CRP FAMILY TRANSCRIPTIONAL REGULATORY PROTEIN"/>
    <property type="match status" value="1"/>
</dbReference>
<protein>
    <submittedName>
        <fullName evidence="6">Transcriptional regulator, Crp/Fnr family</fullName>
    </submittedName>
</protein>
<dbReference type="InterPro" id="IPR018488">
    <property type="entry name" value="cNMP-bd_CS"/>
</dbReference>
<dbReference type="PRINTS" id="PR00103">
    <property type="entry name" value="CAMPKINASE"/>
</dbReference>
<dbReference type="GO" id="GO:0003700">
    <property type="term" value="F:DNA-binding transcription factor activity"/>
    <property type="evidence" value="ECO:0007669"/>
    <property type="project" value="TreeGrafter"/>
</dbReference>
<dbReference type="SMART" id="SM00100">
    <property type="entry name" value="cNMP"/>
    <property type="match status" value="1"/>
</dbReference>
<dbReference type="InterPro" id="IPR050397">
    <property type="entry name" value="Env_Response_Regulators"/>
</dbReference>
<evidence type="ECO:0000256" key="2">
    <source>
        <dbReference type="ARBA" id="ARBA00023125"/>
    </source>
</evidence>
<evidence type="ECO:0000259" key="4">
    <source>
        <dbReference type="PROSITE" id="PS50042"/>
    </source>
</evidence>
<dbReference type="AlphaFoldDB" id="D3FBS2"/>
<dbReference type="GO" id="GO:0003677">
    <property type="term" value="F:DNA binding"/>
    <property type="evidence" value="ECO:0007669"/>
    <property type="project" value="UniProtKB-KW"/>
</dbReference>
<dbReference type="SUPFAM" id="SSF51206">
    <property type="entry name" value="cAMP-binding domain-like"/>
    <property type="match status" value="1"/>
</dbReference>
<dbReference type="OrthoDB" id="892842at2"/>
<dbReference type="RefSeq" id="WP_012934388.1">
    <property type="nucleotide sequence ID" value="NC_013739.1"/>
</dbReference>
<dbReference type="Pfam" id="PF13545">
    <property type="entry name" value="HTH_Crp_2"/>
    <property type="match status" value="1"/>
</dbReference>
<dbReference type="STRING" id="469383.Cwoe_2918"/>
<dbReference type="InterPro" id="IPR000595">
    <property type="entry name" value="cNMP-bd_dom"/>
</dbReference>
<dbReference type="InterPro" id="IPR014710">
    <property type="entry name" value="RmlC-like_jellyroll"/>
</dbReference>